<sequence length="483" mass="52232">MAVCSELEPKEVFAFFEEIAGIPRPSHHEEKISAYLQRFAKERGLEHYADEKHNVIIIKEASAGYENEPPIILQGHMDMVTEKTADCQKDMTKEGLDLYIDGDWLRAKGTTLGADDGVALAYALALLDSPTLRHPRLEFICTVSEETDMGGAHAVDVSMLKGNRMLNLDSDEEGIALAGCAGGGDADITLPVRRAAVRGEHIRLAATGLTGGHSGMEIGKGRASAALLLARVLTGLREDYAFRLVSLEGGAKYNAITREASAEVVLADSVSTSAFREAVKAEEAVLRREYAATDPSLSLTAAIADSEEAALTEDSTKQVLGLMEALPYGVQRMSADIDGLVETSVNLGITKLEADKLTLSYSVRSSIATAFQAVIDKLELVSSCFGATALVHSTYPAWEYVRESAFRDEAAAIYRELFGKELSVQAIHAGLECGILSGKIKNLDAVSIGPDMKDIHTPEERLNIPSTKRVYDFVVKIIEHKSK</sequence>
<comment type="cofactor">
    <cofactor evidence="1">
        <name>Co(2+)</name>
        <dbReference type="ChEBI" id="CHEBI:48828"/>
    </cofactor>
</comment>
<evidence type="ECO:0000256" key="6">
    <source>
        <dbReference type="ARBA" id="ARBA00022833"/>
    </source>
</evidence>
<dbReference type="FunFam" id="3.40.630.10:FF:000015">
    <property type="entry name" value="Aminoacyl-histidine dipeptidase PepD"/>
    <property type="match status" value="1"/>
</dbReference>
<dbReference type="Gene3D" id="3.40.630.10">
    <property type="entry name" value="Zn peptidases"/>
    <property type="match status" value="2"/>
</dbReference>
<proteinExistence type="inferred from homology"/>
<dbReference type="EMBL" id="AGEL01000015">
    <property type="protein sequence ID" value="EHO15609.1"/>
    <property type="molecule type" value="Genomic_DNA"/>
</dbReference>
<organism evidence="19 20">
    <name type="scientific">Stomatobaculum longum</name>
    <dbReference type="NCBI Taxonomy" id="796942"/>
    <lineage>
        <taxon>Bacteria</taxon>
        <taxon>Bacillati</taxon>
        <taxon>Bacillota</taxon>
        <taxon>Clostridia</taxon>
        <taxon>Lachnospirales</taxon>
        <taxon>Lachnospiraceae</taxon>
        <taxon>Stomatobaculum</taxon>
    </lineage>
</organism>
<protein>
    <recommendedName>
        <fullName evidence="13">Cytosol non-specific dipeptidase</fullName>
        <ecNumber evidence="10">3.4.13.18</ecNumber>
    </recommendedName>
    <alternativeName>
        <fullName evidence="16">Aminoacyl-histidine dipeptidase</fullName>
    </alternativeName>
    <alternativeName>
        <fullName evidence="15">Beta-alanyl-histidine dipeptidase</fullName>
    </alternativeName>
    <alternativeName>
        <fullName evidence="14">Carnosinase</fullName>
    </alternativeName>
    <alternativeName>
        <fullName evidence="11">Peptidase D</fullName>
    </alternativeName>
    <alternativeName>
        <fullName evidence="17">Xaa-His dipeptidase</fullName>
    </alternativeName>
</protein>
<evidence type="ECO:0000256" key="13">
    <source>
        <dbReference type="ARBA" id="ARBA00071271"/>
    </source>
</evidence>
<evidence type="ECO:0000256" key="2">
    <source>
        <dbReference type="ARBA" id="ARBA00001947"/>
    </source>
</evidence>
<keyword evidence="3" id="KW-0645">Protease</keyword>
<evidence type="ECO:0000256" key="10">
    <source>
        <dbReference type="ARBA" id="ARBA00038976"/>
    </source>
</evidence>
<evidence type="ECO:0000256" key="8">
    <source>
        <dbReference type="ARBA" id="ARBA00023285"/>
    </source>
</evidence>
<dbReference type="Proteomes" id="UP000018466">
    <property type="component" value="Unassembled WGS sequence"/>
</dbReference>
<comment type="cofactor">
    <cofactor evidence="2">
        <name>Zn(2+)</name>
        <dbReference type="ChEBI" id="CHEBI:29105"/>
    </cofactor>
</comment>
<evidence type="ECO:0000256" key="16">
    <source>
        <dbReference type="ARBA" id="ARBA00077688"/>
    </source>
</evidence>
<dbReference type="RefSeq" id="WP_009533748.1">
    <property type="nucleotide sequence ID" value="NZ_JH590865.1"/>
</dbReference>
<reference evidence="19 20" key="1">
    <citation type="submission" date="2011-10" db="EMBL/GenBank/DDBJ databases">
        <title>The Genome Sequence of Lachnospiraceae bacterium ACC2.</title>
        <authorList>
            <consortium name="The Broad Institute Genome Sequencing Platform"/>
            <person name="Earl A."/>
            <person name="Ward D."/>
            <person name="Feldgarden M."/>
            <person name="Gevers D."/>
            <person name="Sizova M."/>
            <person name="Hazen A."/>
            <person name="Epstein S."/>
            <person name="Young S.K."/>
            <person name="Zeng Q."/>
            <person name="Gargeya S."/>
            <person name="Fitzgerald M."/>
            <person name="Haas B."/>
            <person name="Abouelleil A."/>
            <person name="Alvarado L."/>
            <person name="Arachchi H.M."/>
            <person name="Berlin A."/>
            <person name="Brown A."/>
            <person name="Chapman S.B."/>
            <person name="Chen Z."/>
            <person name="Dunbar C."/>
            <person name="Freedman E."/>
            <person name="Gearin G."/>
            <person name="Goldberg J."/>
            <person name="Griggs A."/>
            <person name="Gujja S."/>
            <person name="Heiman D."/>
            <person name="Howarth C."/>
            <person name="Larson L."/>
            <person name="Lui A."/>
            <person name="MacDonald P.J.P."/>
            <person name="Montmayeur A."/>
            <person name="Murphy C."/>
            <person name="Neiman D."/>
            <person name="Pearson M."/>
            <person name="Priest M."/>
            <person name="Roberts A."/>
            <person name="Saif S."/>
            <person name="Shea T."/>
            <person name="Shenoy N."/>
            <person name="Sisk P."/>
            <person name="Stolte C."/>
            <person name="Sykes S."/>
            <person name="Wortman J."/>
            <person name="Nusbaum C."/>
            <person name="Birren B."/>
        </authorList>
    </citation>
    <scope>NUCLEOTIDE SEQUENCE [LARGE SCALE GENOMIC DNA]</scope>
    <source>
        <strain evidence="19 20">ACC2</strain>
    </source>
</reference>
<dbReference type="PANTHER" id="PTHR43501:SF1">
    <property type="entry name" value="CYTOSOL NON-SPECIFIC DIPEPTIDASE"/>
    <property type="match status" value="1"/>
</dbReference>
<evidence type="ECO:0000256" key="12">
    <source>
        <dbReference type="ARBA" id="ARBA00061423"/>
    </source>
</evidence>
<dbReference type="InterPro" id="IPR001160">
    <property type="entry name" value="Peptidase_M20C"/>
</dbReference>
<dbReference type="GeneID" id="86941659"/>
<evidence type="ECO:0000256" key="3">
    <source>
        <dbReference type="ARBA" id="ARBA00022670"/>
    </source>
</evidence>
<keyword evidence="8" id="KW-0170">Cobalt</keyword>
<accession>A0AA36Y3C6</accession>
<evidence type="ECO:0000259" key="18">
    <source>
        <dbReference type="Pfam" id="PF07687"/>
    </source>
</evidence>
<dbReference type="GO" id="GO:0070573">
    <property type="term" value="F:metallodipeptidase activity"/>
    <property type="evidence" value="ECO:0007669"/>
    <property type="project" value="TreeGrafter"/>
</dbReference>
<keyword evidence="5" id="KW-0378">Hydrolase</keyword>
<keyword evidence="4" id="KW-0479">Metal-binding</keyword>
<dbReference type="PANTHER" id="PTHR43501">
    <property type="entry name" value="CYTOSOL NON-SPECIFIC DIPEPTIDASE"/>
    <property type="match status" value="1"/>
</dbReference>
<evidence type="ECO:0000256" key="14">
    <source>
        <dbReference type="ARBA" id="ARBA00075285"/>
    </source>
</evidence>
<dbReference type="AlphaFoldDB" id="A0AA36Y3C6"/>
<dbReference type="PRINTS" id="PR00934">
    <property type="entry name" value="XHISDIPTASE"/>
</dbReference>
<dbReference type="EC" id="3.4.13.18" evidence="10"/>
<dbReference type="NCBIfam" id="TIGR01893">
    <property type="entry name" value="aa-his-dipept"/>
    <property type="match status" value="1"/>
</dbReference>
<feature type="domain" description="Peptidase M20 dimerisation" evidence="18">
    <location>
        <begin position="207"/>
        <end position="291"/>
    </location>
</feature>
<comment type="caution">
    <text evidence="19">The sequence shown here is derived from an EMBL/GenBank/DDBJ whole genome shotgun (WGS) entry which is preliminary data.</text>
</comment>
<evidence type="ECO:0000256" key="9">
    <source>
        <dbReference type="ARBA" id="ARBA00036421"/>
    </source>
</evidence>
<dbReference type="FunFam" id="3.40.630.10:FF:000018">
    <property type="entry name" value="Aminoacyl-histidine dipeptidase PepD"/>
    <property type="match status" value="1"/>
</dbReference>
<dbReference type="PIRSF" id="PIRSF016599">
    <property type="entry name" value="Xaa-His_dipept"/>
    <property type="match status" value="1"/>
</dbReference>
<dbReference type="GO" id="GO:0006508">
    <property type="term" value="P:proteolysis"/>
    <property type="evidence" value="ECO:0007669"/>
    <property type="project" value="UniProtKB-KW"/>
</dbReference>
<evidence type="ECO:0000256" key="17">
    <source>
        <dbReference type="ARBA" id="ARBA00078074"/>
    </source>
</evidence>
<evidence type="ECO:0000313" key="19">
    <source>
        <dbReference type="EMBL" id="EHO15609.1"/>
    </source>
</evidence>
<keyword evidence="20" id="KW-1185">Reference proteome</keyword>
<dbReference type="Pfam" id="PF01546">
    <property type="entry name" value="Peptidase_M20"/>
    <property type="match status" value="1"/>
</dbReference>
<name>A0AA36Y3C6_9FIRM</name>
<comment type="similarity">
    <text evidence="12">Belongs to the peptidase M20C family.</text>
</comment>
<dbReference type="InterPro" id="IPR002933">
    <property type="entry name" value="Peptidase_M20"/>
</dbReference>
<dbReference type="GO" id="GO:0005829">
    <property type="term" value="C:cytosol"/>
    <property type="evidence" value="ECO:0007669"/>
    <property type="project" value="TreeGrafter"/>
</dbReference>
<comment type="catalytic activity">
    <reaction evidence="9">
        <text>Hydrolysis of dipeptides, preferentially hydrophobic dipeptides including prolyl amino acids.</text>
        <dbReference type="EC" id="3.4.13.18"/>
    </reaction>
</comment>
<dbReference type="Pfam" id="PF07687">
    <property type="entry name" value="M20_dimer"/>
    <property type="match status" value="1"/>
</dbReference>
<evidence type="ECO:0000256" key="11">
    <source>
        <dbReference type="ARBA" id="ARBA00044252"/>
    </source>
</evidence>
<evidence type="ECO:0000256" key="1">
    <source>
        <dbReference type="ARBA" id="ARBA00001941"/>
    </source>
</evidence>
<evidence type="ECO:0000256" key="5">
    <source>
        <dbReference type="ARBA" id="ARBA00022801"/>
    </source>
</evidence>
<gene>
    <name evidence="19" type="ORF">HMPREF9623_01930</name>
</gene>
<keyword evidence="7" id="KW-0482">Metalloprotease</keyword>
<keyword evidence="6" id="KW-0862">Zinc</keyword>
<dbReference type="InterPro" id="IPR011650">
    <property type="entry name" value="Peptidase_M20_dimer"/>
</dbReference>
<dbReference type="GO" id="GO:0046872">
    <property type="term" value="F:metal ion binding"/>
    <property type="evidence" value="ECO:0007669"/>
    <property type="project" value="UniProtKB-KW"/>
</dbReference>
<evidence type="ECO:0000256" key="15">
    <source>
        <dbReference type="ARBA" id="ARBA00076004"/>
    </source>
</evidence>
<dbReference type="SUPFAM" id="SSF53187">
    <property type="entry name" value="Zn-dependent exopeptidases"/>
    <property type="match status" value="1"/>
</dbReference>
<evidence type="ECO:0000256" key="4">
    <source>
        <dbReference type="ARBA" id="ARBA00022723"/>
    </source>
</evidence>
<evidence type="ECO:0000256" key="7">
    <source>
        <dbReference type="ARBA" id="ARBA00023049"/>
    </source>
</evidence>
<evidence type="ECO:0000313" key="20">
    <source>
        <dbReference type="Proteomes" id="UP000018466"/>
    </source>
</evidence>
<dbReference type="CDD" id="cd03890">
    <property type="entry name" value="M20_pepD"/>
    <property type="match status" value="1"/>
</dbReference>